<evidence type="ECO:0000313" key="2">
    <source>
        <dbReference type="Proteomes" id="UP000270673"/>
    </source>
</evidence>
<dbReference type="Proteomes" id="UP000270673">
    <property type="component" value="Chromosome"/>
</dbReference>
<accession>A0A3S9VT00</accession>
<dbReference type="KEGG" id="buy:D8S85_08770"/>
<organism evidence="1 2">
    <name type="scientific">Butyricimonas faecalis</name>
    <dbReference type="NCBI Taxonomy" id="2093856"/>
    <lineage>
        <taxon>Bacteria</taxon>
        <taxon>Pseudomonadati</taxon>
        <taxon>Bacteroidota</taxon>
        <taxon>Bacteroidia</taxon>
        <taxon>Bacteroidales</taxon>
        <taxon>Odoribacteraceae</taxon>
        <taxon>Butyricimonas</taxon>
    </lineage>
</organism>
<evidence type="ECO:0000313" key="1">
    <source>
        <dbReference type="EMBL" id="AZS29629.1"/>
    </source>
</evidence>
<gene>
    <name evidence="1" type="ORF">D8S85_08770</name>
</gene>
<dbReference type="EMBL" id="CP032819">
    <property type="protein sequence ID" value="AZS29629.1"/>
    <property type="molecule type" value="Genomic_DNA"/>
</dbReference>
<protein>
    <recommendedName>
        <fullName evidence="3">Adhesin domain-containing protein</fullName>
    </recommendedName>
</protein>
<reference evidence="1 2" key="1">
    <citation type="submission" date="2018-10" db="EMBL/GenBank/DDBJ databases">
        <title>Butyricimonas faecalis sp. nov., isolated from human faeces and emended description of the genus Butyricimonas.</title>
        <authorList>
            <person name="Le Roy T."/>
            <person name="Van der Smissen P."/>
            <person name="Paquot A."/>
            <person name="Delzenne N."/>
            <person name="Muccioli G."/>
            <person name="Collet J.-F."/>
            <person name="Cani P.D."/>
        </authorList>
    </citation>
    <scope>NUCLEOTIDE SEQUENCE [LARGE SCALE GENOMIC DNA]</scope>
    <source>
        <strain evidence="1 2">H184</strain>
    </source>
</reference>
<keyword evidence="2" id="KW-1185">Reference proteome</keyword>
<name>A0A3S9VT00_9BACT</name>
<proteinExistence type="predicted"/>
<dbReference type="AlphaFoldDB" id="A0A3S9VT00"/>
<sequence>MIKPIDMKRLIFLVIVLLGVMNAWAEEGSKEFKKSFPADAIDELTVTNRYGNIDIKQEGNEFSITTSVWVEAKNKAKVDEMLEYISITAKEQGGVLNVETLFQKDMSLRQMFAGVTVSVDYHIKVPKGKKVRLVCTEGGASVADFVGDMSVEIVSGNFKANSVTGGELSVKQNKGEFDVEKLENVIAEFKSCKVKIGEGKDMKLDCTSTTLQLMEANKLSLKTSGGTCYLGMVEDMDGTSFYTKYEVQDIGGSLNMDMRWGELNVRNVNFSFASVNVKGSATKVGLTFMEGCGYTLGLTRNKNLKVDLPQGVTLENKPTADKNILFETGFIGNKKYAGKVNLNLSGGSLFIQ</sequence>
<evidence type="ECO:0008006" key="3">
    <source>
        <dbReference type="Google" id="ProtNLM"/>
    </source>
</evidence>